<keyword evidence="9" id="KW-1185">Reference proteome</keyword>
<gene>
    <name evidence="8" type="ORF">TeGR_g12363</name>
</gene>
<protein>
    <recommendedName>
        <fullName evidence="7">BART domain-containing protein</fullName>
    </recommendedName>
</protein>
<evidence type="ECO:0000259" key="7">
    <source>
        <dbReference type="Pfam" id="PF11527"/>
    </source>
</evidence>
<evidence type="ECO:0000256" key="3">
    <source>
        <dbReference type="ARBA" id="ARBA00022490"/>
    </source>
</evidence>
<dbReference type="Gene3D" id="1.20.1520.10">
    <property type="entry name" value="ADP-ribosylation factor-like 2-binding protein, domain"/>
    <property type="match status" value="1"/>
</dbReference>
<sequence>PPPHPTMPSESKHDDATPEESKDDDVEFDQLPPVLSAFLEFSYSTDLQGKTEAFIADYAERAGFKDKTALEESGEGHPHEWMSLHGEFLETVDKELSEFCKEHSMDPRDLFELLEEFTEKSKDVADAVPGFVKLTTYEHFCSQMESAATLKSFTDDASSLAASSPDDYFSGEWLGMFNFSKKKRDAHLKLLMVPWVLRKIVGVVMSTEGKVPGVVKYERGKHLQRTFNFGMLGQQNETFPVRESGDWGVFHGGFRKQFLKSKVRELKDGKLFEVKLMWFTDETRTERIISNPKWGPRHVIYTYEITDDPDVMVCTETCCFEDTGVVSEGWNEDFKRMSVDAGAVGGIFLNLHASVRTLSPKQIDGIPDIQIKHLTSSFSSMIKGSKNIKNSVKGWCAAFLPPADAVVSVRFLQRLLASFAVDNVTTLKLARWGAALRLGGLLVMSYQDVATDVLVGKSYYDNGDERSARISFGILGVAVFFHVLINYAQNIKKKAPARILGLVQSALFLTPLVESYNHWTGKEQDMDEVTSPIILLILSRAIELVVESVPESVLQLGIVLEDPASATFTMKFSIFASLAAAGAIMTETNISFELSHMNNQKDAVRTFLLSLSAKHALFAGDSVLPEEAGDAASWTYDHLFERLTTNVKFYEDAALTAEIELHFQATKAAIAARNEARRNAKASAKALQPVAKENTSQPDAKEETPQPVAKEEALQPVAKEETPQPVAKEETPNPVAKEETPQPVAKEETLQPVAKEKTRAEELNELSKEELIELFLKKEREWEVEGDDESSAILIFTS</sequence>
<evidence type="ECO:0000256" key="4">
    <source>
        <dbReference type="ARBA" id="ARBA00023069"/>
    </source>
</evidence>
<evidence type="ECO:0000256" key="5">
    <source>
        <dbReference type="ARBA" id="ARBA00023273"/>
    </source>
</evidence>
<accession>A0ABQ6N2S3</accession>
<evidence type="ECO:0000256" key="6">
    <source>
        <dbReference type="SAM" id="MobiDB-lite"/>
    </source>
</evidence>
<evidence type="ECO:0000313" key="9">
    <source>
        <dbReference type="Proteomes" id="UP001165060"/>
    </source>
</evidence>
<feature type="region of interest" description="Disordered" evidence="6">
    <location>
        <begin position="1"/>
        <end position="26"/>
    </location>
</feature>
<feature type="compositionally biased region" description="Basic and acidic residues" evidence="6">
    <location>
        <begin position="10"/>
        <end position="20"/>
    </location>
</feature>
<keyword evidence="5" id="KW-0966">Cell projection</keyword>
<evidence type="ECO:0000256" key="1">
    <source>
        <dbReference type="ARBA" id="ARBA00004138"/>
    </source>
</evidence>
<feature type="compositionally biased region" description="Basic and acidic residues" evidence="6">
    <location>
        <begin position="699"/>
        <end position="766"/>
    </location>
</feature>
<dbReference type="Proteomes" id="UP001165060">
    <property type="component" value="Unassembled WGS sequence"/>
</dbReference>
<proteinExistence type="predicted"/>
<evidence type="ECO:0000256" key="2">
    <source>
        <dbReference type="ARBA" id="ARBA00004496"/>
    </source>
</evidence>
<dbReference type="InterPro" id="IPR042541">
    <property type="entry name" value="BART_sf"/>
</dbReference>
<dbReference type="EMBL" id="BRYB01000822">
    <property type="protein sequence ID" value="GMI38407.1"/>
    <property type="molecule type" value="Genomic_DNA"/>
</dbReference>
<reference evidence="8 9" key="1">
    <citation type="journal article" date="2023" name="Commun. Biol.">
        <title>Genome analysis of Parmales, the sister group of diatoms, reveals the evolutionary specialization of diatoms from phago-mixotrophs to photoautotrophs.</title>
        <authorList>
            <person name="Ban H."/>
            <person name="Sato S."/>
            <person name="Yoshikawa S."/>
            <person name="Yamada K."/>
            <person name="Nakamura Y."/>
            <person name="Ichinomiya M."/>
            <person name="Sato N."/>
            <person name="Blanc-Mathieu R."/>
            <person name="Endo H."/>
            <person name="Kuwata A."/>
            <person name="Ogata H."/>
        </authorList>
    </citation>
    <scope>NUCLEOTIDE SEQUENCE [LARGE SCALE GENOMIC DNA]</scope>
</reference>
<organism evidence="8 9">
    <name type="scientific">Tetraparma gracilis</name>
    <dbReference type="NCBI Taxonomy" id="2962635"/>
    <lineage>
        <taxon>Eukaryota</taxon>
        <taxon>Sar</taxon>
        <taxon>Stramenopiles</taxon>
        <taxon>Ochrophyta</taxon>
        <taxon>Bolidophyceae</taxon>
        <taxon>Parmales</taxon>
        <taxon>Triparmaceae</taxon>
        <taxon>Tetraparma</taxon>
    </lineage>
</organism>
<evidence type="ECO:0000313" key="8">
    <source>
        <dbReference type="EMBL" id="GMI38407.1"/>
    </source>
</evidence>
<name>A0ABQ6N2S3_9STRA</name>
<feature type="domain" description="BART" evidence="7">
    <location>
        <begin position="34"/>
        <end position="146"/>
    </location>
</feature>
<dbReference type="Pfam" id="PF11527">
    <property type="entry name" value="ARL2_Bind_BART"/>
    <property type="match status" value="1"/>
</dbReference>
<keyword evidence="3" id="KW-0963">Cytoplasm</keyword>
<keyword evidence="4" id="KW-0969">Cilium</keyword>
<feature type="region of interest" description="Disordered" evidence="6">
    <location>
        <begin position="680"/>
        <end position="766"/>
    </location>
</feature>
<feature type="non-terminal residue" evidence="8">
    <location>
        <position position="1"/>
    </location>
</feature>
<comment type="subcellular location">
    <subcellularLocation>
        <location evidence="1">Cell projection</location>
        <location evidence="1">Cilium</location>
    </subcellularLocation>
    <subcellularLocation>
        <location evidence="2">Cytoplasm</location>
    </subcellularLocation>
</comment>
<comment type="caution">
    <text evidence="8">The sequence shown here is derived from an EMBL/GenBank/DDBJ whole genome shotgun (WGS) entry which is preliminary data.</text>
</comment>
<dbReference type="InterPro" id="IPR023379">
    <property type="entry name" value="BART_dom"/>
</dbReference>